<name>A0A161XHZ8_9HYPH</name>
<dbReference type="CDD" id="cd03784">
    <property type="entry name" value="GT1_Gtf-like"/>
    <property type="match status" value="1"/>
</dbReference>
<dbReference type="PANTHER" id="PTHR48050">
    <property type="entry name" value="STEROL 3-BETA-GLUCOSYLTRANSFERASE"/>
    <property type="match status" value="1"/>
</dbReference>
<dbReference type="RefSeq" id="WP_068002631.1">
    <property type="nucleotide sequence ID" value="NZ_FOFM01000006.1"/>
</dbReference>
<reference evidence="3 4" key="1">
    <citation type="journal article" date="2016" name="Front. Microbiol.">
        <title>Comparative Genomic Analysis Reveals a Diverse Repertoire of Genes Involved in Prokaryote-Eukaryote Interactions within the Pseudovibrio Genus.</title>
        <authorList>
            <person name="Romano S."/>
            <person name="Fernandez-Guerra A."/>
            <person name="Reen F.J."/>
            <person name="Glockner F.O."/>
            <person name="Crowley S.P."/>
            <person name="O'Sullivan O."/>
            <person name="Cotter P.D."/>
            <person name="Adams C."/>
            <person name="Dobson A.D."/>
            <person name="O'Gara F."/>
        </authorList>
    </citation>
    <scope>NUCLEOTIDE SEQUENCE [LARGE SCALE GENOMIC DNA]</scope>
    <source>
        <strain evidence="3 4">Ad2</strain>
    </source>
</reference>
<dbReference type="STRING" id="989403.SAMN05421798_106133"/>
<dbReference type="Proteomes" id="UP000076577">
    <property type="component" value="Unassembled WGS sequence"/>
</dbReference>
<keyword evidence="3" id="KW-0328">Glycosyltransferase</keyword>
<gene>
    <name evidence="3" type="primary">eryCIII</name>
    <name evidence="3" type="ORF">PsAD2_00862</name>
</gene>
<dbReference type="PANTHER" id="PTHR48050:SF13">
    <property type="entry name" value="STEROL 3-BETA-GLUCOSYLTRANSFERASE UGT80A2"/>
    <property type="match status" value="1"/>
</dbReference>
<dbReference type="EC" id="2.4.1.278" evidence="3"/>
<dbReference type="InterPro" id="IPR002213">
    <property type="entry name" value="UDP_glucos_trans"/>
</dbReference>
<dbReference type="FunFam" id="3.40.50.2000:FF:000009">
    <property type="entry name" value="Sterol 3-beta-glucosyltransferase UGT80A2"/>
    <property type="match status" value="1"/>
</dbReference>
<dbReference type="PATRIC" id="fig|989403.3.peg.917"/>
<keyword evidence="3" id="KW-0808">Transferase</keyword>
<sequence length="432" mass="46647">MSQYAKILIFTYGSRGDVEPFIALACGLAARGHEVTISTAAKYGDWIKEFNLAFQPLSNDTIDLIDTPDGKAAIEGSSGFFKRIAAGARLARKSGPLNSALNIDAWHAAQAVTPDLIVYHPKMIAAPHIAEALKLPAVMGLLQPMIVPTSEFPAAGLPNLPLPGYNRLGYELIKLSYSGFRKSTNHFRTQTLKLAPIQRRSEVLFPPTLTPIKTLHAISPWVTPQPKDWPNTAIMSGYWSLKSDESYKPPANLTRFLQAGPAPVYIGFGSMTVANPQALQATVVQALQKAKVRGVISAGWAGFQTVDSDNILTIKDVPHEWLFPKMAAVVHHGGMGTTAQGFRAGVPCVLCPFFGDQPFWAQKSVALGVGATPVPRKALTAERLANSIQVAVTDPLLKQNAHTLAQHLKNEDGVGVAVTQIENEVARVNKPR</sequence>
<accession>A0A161XHZ8</accession>
<evidence type="ECO:0000313" key="3">
    <source>
        <dbReference type="EMBL" id="KZL21563.1"/>
    </source>
</evidence>
<dbReference type="InterPro" id="IPR010610">
    <property type="entry name" value="EryCIII-like_C"/>
</dbReference>
<protein>
    <submittedName>
        <fullName evidence="3">Desosaminyl transferase EryCIII</fullName>
        <ecNumber evidence="3">2.4.1.278</ecNumber>
    </submittedName>
</protein>
<proteinExistence type="predicted"/>
<comment type="caution">
    <text evidence="3">The sequence shown here is derived from an EMBL/GenBank/DDBJ whole genome shotgun (WGS) entry which is preliminary data.</text>
</comment>
<dbReference type="GO" id="GO:0016758">
    <property type="term" value="F:hexosyltransferase activity"/>
    <property type="evidence" value="ECO:0007669"/>
    <property type="project" value="InterPro"/>
</dbReference>
<feature type="domain" description="Erythromycin biosynthesis protein CIII-like C-terminal" evidence="2">
    <location>
        <begin position="309"/>
        <end position="407"/>
    </location>
</feature>
<evidence type="ECO:0000313" key="4">
    <source>
        <dbReference type="Proteomes" id="UP000076577"/>
    </source>
</evidence>
<dbReference type="SUPFAM" id="SSF53756">
    <property type="entry name" value="UDP-Glycosyltransferase/glycogen phosphorylase"/>
    <property type="match status" value="1"/>
</dbReference>
<organism evidence="3 4">
    <name type="scientific">Pseudovibrio axinellae</name>
    <dbReference type="NCBI Taxonomy" id="989403"/>
    <lineage>
        <taxon>Bacteria</taxon>
        <taxon>Pseudomonadati</taxon>
        <taxon>Pseudomonadota</taxon>
        <taxon>Alphaproteobacteria</taxon>
        <taxon>Hyphomicrobiales</taxon>
        <taxon>Stappiaceae</taxon>
        <taxon>Pseudovibrio</taxon>
    </lineage>
</organism>
<dbReference type="GO" id="GO:0033072">
    <property type="term" value="P:vancomycin biosynthetic process"/>
    <property type="evidence" value="ECO:0007669"/>
    <property type="project" value="UniProtKB-ARBA"/>
</dbReference>
<dbReference type="GO" id="GO:0008194">
    <property type="term" value="F:UDP-glycosyltransferase activity"/>
    <property type="evidence" value="ECO:0007669"/>
    <property type="project" value="InterPro"/>
</dbReference>
<dbReference type="Pfam" id="PF03033">
    <property type="entry name" value="Glyco_transf_28"/>
    <property type="match status" value="1"/>
</dbReference>
<dbReference type="GO" id="GO:0005975">
    <property type="term" value="P:carbohydrate metabolic process"/>
    <property type="evidence" value="ECO:0007669"/>
    <property type="project" value="InterPro"/>
</dbReference>
<feature type="domain" description="Glycosyltransferase family 28 N-terminal" evidence="1">
    <location>
        <begin position="7"/>
        <end position="137"/>
    </location>
</feature>
<dbReference type="EMBL" id="LMCB01000004">
    <property type="protein sequence ID" value="KZL21563.1"/>
    <property type="molecule type" value="Genomic_DNA"/>
</dbReference>
<dbReference type="InterPro" id="IPR004276">
    <property type="entry name" value="GlycoTrans_28_N"/>
</dbReference>
<keyword evidence="4" id="KW-1185">Reference proteome</keyword>
<evidence type="ECO:0000259" key="2">
    <source>
        <dbReference type="Pfam" id="PF06722"/>
    </source>
</evidence>
<dbReference type="AlphaFoldDB" id="A0A161XHZ8"/>
<dbReference type="Pfam" id="PF06722">
    <property type="entry name" value="EryCIII-like_C"/>
    <property type="match status" value="1"/>
</dbReference>
<dbReference type="Gene3D" id="3.40.50.2000">
    <property type="entry name" value="Glycogen Phosphorylase B"/>
    <property type="match status" value="2"/>
</dbReference>
<evidence type="ECO:0000259" key="1">
    <source>
        <dbReference type="Pfam" id="PF03033"/>
    </source>
</evidence>
<dbReference type="OrthoDB" id="9805366at2"/>
<dbReference type="InterPro" id="IPR050426">
    <property type="entry name" value="Glycosyltransferase_28"/>
</dbReference>